<dbReference type="RefSeq" id="WP_016208084.1">
    <property type="nucleotide sequence ID" value="NZ_ASRV01000162.1"/>
</dbReference>
<reference evidence="1 2" key="1">
    <citation type="submission" date="2013-03" db="EMBL/GenBank/DDBJ databases">
        <title>Whole genome shotgun sequencing of Clostridium sartagoforme AAU1.</title>
        <authorList>
            <person name="Joshi C.G."/>
            <person name="Duggirala S.M."/>
            <person name="Nathani N.M."/>
            <person name="Bhatt V.D."/>
            <person name="Patel A.K."/>
            <person name="Pandya P.R."/>
            <person name="KaPatel J.A."/>
        </authorList>
    </citation>
    <scope>NUCLEOTIDE SEQUENCE [LARGE SCALE GENOMIC DNA]</scope>
    <source>
        <strain evidence="1 2">AAU1</strain>
    </source>
</reference>
<dbReference type="GO" id="GO:0016301">
    <property type="term" value="F:kinase activity"/>
    <property type="evidence" value="ECO:0007669"/>
    <property type="project" value="UniProtKB-KW"/>
</dbReference>
<accession>R9BWZ6</accession>
<sequence>MTLTIIKGPEEKVNGVVVLFKNITSLKELEIVKANFIGTISHELKTH</sequence>
<evidence type="ECO:0000313" key="1">
    <source>
        <dbReference type="EMBL" id="EOR21240.1"/>
    </source>
</evidence>
<proteinExistence type="predicted"/>
<dbReference type="Proteomes" id="UP000013988">
    <property type="component" value="Unassembled WGS sequence"/>
</dbReference>
<organism evidence="1 2">
    <name type="scientific">Clostridium sartagoforme AAU1</name>
    <dbReference type="NCBI Taxonomy" id="1202534"/>
    <lineage>
        <taxon>Bacteria</taxon>
        <taxon>Bacillati</taxon>
        <taxon>Bacillota</taxon>
        <taxon>Clostridia</taxon>
        <taxon>Eubacteriales</taxon>
        <taxon>Clostridiaceae</taxon>
        <taxon>Clostridium</taxon>
    </lineage>
</organism>
<protein>
    <submittedName>
        <fullName evidence="1">PAS/PAC sensor signal transduction histidine kinase</fullName>
    </submittedName>
</protein>
<keyword evidence="1" id="KW-0808">Transferase</keyword>
<comment type="caution">
    <text evidence="1">The sequence shown here is derived from an EMBL/GenBank/DDBJ whole genome shotgun (WGS) entry which is preliminary data.</text>
</comment>
<dbReference type="EMBL" id="ASRV01000162">
    <property type="protein sequence ID" value="EOR21240.1"/>
    <property type="molecule type" value="Genomic_DNA"/>
</dbReference>
<keyword evidence="2" id="KW-1185">Reference proteome</keyword>
<keyword evidence="1" id="KW-0418">Kinase</keyword>
<evidence type="ECO:0000313" key="2">
    <source>
        <dbReference type="Proteomes" id="UP000013988"/>
    </source>
</evidence>
<name>R9BWZ6_9CLOT</name>
<gene>
    <name evidence="1" type="ORF">A500_13966</name>
</gene>
<dbReference type="PATRIC" id="fig|1202534.3.peg.2764"/>
<dbReference type="AlphaFoldDB" id="R9BWZ6"/>